<dbReference type="EMBL" id="CP000453">
    <property type="protein sequence ID" value="ABI56675.1"/>
    <property type="molecule type" value="Genomic_DNA"/>
</dbReference>
<dbReference type="PROSITE" id="PS52029">
    <property type="entry name" value="LD_TPASE"/>
    <property type="match status" value="1"/>
</dbReference>
<evidence type="ECO:0000259" key="10">
    <source>
        <dbReference type="PROSITE" id="PS52029"/>
    </source>
</evidence>
<evidence type="ECO:0000256" key="1">
    <source>
        <dbReference type="ARBA" id="ARBA00004752"/>
    </source>
</evidence>
<evidence type="ECO:0000256" key="6">
    <source>
        <dbReference type="ARBA" id="ARBA00022960"/>
    </source>
</evidence>
<evidence type="ECO:0000256" key="2">
    <source>
        <dbReference type="ARBA" id="ARBA00005992"/>
    </source>
</evidence>
<keyword evidence="5" id="KW-0378">Hydrolase</keyword>
<organism evidence="11 12">
    <name type="scientific">Alkalilimnicola ehrlichii (strain ATCC BAA-1101 / DSM 17681 / MLHE-1)</name>
    <dbReference type="NCBI Taxonomy" id="187272"/>
    <lineage>
        <taxon>Bacteria</taxon>
        <taxon>Pseudomonadati</taxon>
        <taxon>Pseudomonadota</taxon>
        <taxon>Gammaproteobacteria</taxon>
        <taxon>Chromatiales</taxon>
        <taxon>Ectothiorhodospiraceae</taxon>
        <taxon>Alkalilimnicola</taxon>
    </lineage>
</organism>
<dbReference type="InterPro" id="IPR005490">
    <property type="entry name" value="LD_TPept_cat_dom"/>
</dbReference>
<dbReference type="PANTHER" id="PTHR30582:SF24">
    <property type="entry name" value="L,D-TRANSPEPTIDASE ERFK_SRFK-RELATED"/>
    <property type="match status" value="1"/>
</dbReference>
<evidence type="ECO:0000313" key="12">
    <source>
        <dbReference type="Proteomes" id="UP000001962"/>
    </source>
</evidence>
<sequence length="177" mass="19230">MGESGSAKPRWLAVDLAAQVLTLFQGPTALHRWPVSTGRQGIGEGEGSGRTPRGWHRIRACIGAGQPPGAVFVGRRPTGEVYTSALGRAQPERDWILSRILWLCGEEPGVNRGGRVDTQRRYIYIHGCPDECPMGIPLSHGCIRMRNTDVIALFDRITPGTRVWLGVGAPPGRKEVG</sequence>
<feature type="active site" description="Proton donor/acceptor" evidence="9">
    <location>
        <position position="126"/>
    </location>
</feature>
<evidence type="ECO:0000256" key="3">
    <source>
        <dbReference type="ARBA" id="ARBA00022676"/>
    </source>
</evidence>
<feature type="active site" description="Nucleophile" evidence="9">
    <location>
        <position position="142"/>
    </location>
</feature>
<dbReference type="OrthoDB" id="9787225at2"/>
<proteinExistence type="inferred from homology"/>
<dbReference type="Pfam" id="PF03734">
    <property type="entry name" value="YkuD"/>
    <property type="match status" value="1"/>
</dbReference>
<keyword evidence="7 9" id="KW-0573">Peptidoglycan synthesis</keyword>
<dbReference type="CDD" id="cd16913">
    <property type="entry name" value="YkuD_like"/>
    <property type="match status" value="1"/>
</dbReference>
<dbReference type="HOGENOM" id="CLU_042399_3_1_6"/>
<dbReference type="GO" id="GO:0005576">
    <property type="term" value="C:extracellular region"/>
    <property type="evidence" value="ECO:0007669"/>
    <property type="project" value="TreeGrafter"/>
</dbReference>
<dbReference type="RefSeq" id="WP_011629070.1">
    <property type="nucleotide sequence ID" value="NC_008340.1"/>
</dbReference>
<keyword evidence="4" id="KW-0808">Transferase</keyword>
<comment type="pathway">
    <text evidence="1 9">Cell wall biogenesis; peptidoglycan biosynthesis.</text>
</comment>
<keyword evidence="3" id="KW-0328">Glycosyltransferase</keyword>
<dbReference type="KEGG" id="aeh:Mlg_1326"/>
<dbReference type="Proteomes" id="UP000001962">
    <property type="component" value="Chromosome"/>
</dbReference>
<dbReference type="Gene3D" id="2.40.440.10">
    <property type="entry name" value="L,D-transpeptidase catalytic domain-like"/>
    <property type="match status" value="1"/>
</dbReference>
<dbReference type="SUPFAM" id="SSF141523">
    <property type="entry name" value="L,D-transpeptidase catalytic domain-like"/>
    <property type="match status" value="1"/>
</dbReference>
<dbReference type="InterPro" id="IPR050979">
    <property type="entry name" value="LD-transpeptidase"/>
</dbReference>
<dbReference type="AlphaFoldDB" id="Q0A912"/>
<protein>
    <submittedName>
        <fullName evidence="11">ErfK/YbiS/YcfS/YnhG family protein</fullName>
    </submittedName>
</protein>
<reference evidence="12" key="1">
    <citation type="submission" date="2006-08" db="EMBL/GenBank/DDBJ databases">
        <title>Complete sequence of Alkalilimnicola ehrilichei MLHE-1.</title>
        <authorList>
            <person name="Copeland A."/>
            <person name="Lucas S."/>
            <person name="Lapidus A."/>
            <person name="Barry K."/>
            <person name="Detter J.C."/>
            <person name="Glavina del Rio T."/>
            <person name="Hammon N."/>
            <person name="Israni S."/>
            <person name="Dalin E."/>
            <person name="Tice H."/>
            <person name="Pitluck S."/>
            <person name="Sims D."/>
            <person name="Brettin T."/>
            <person name="Bruce D."/>
            <person name="Han C."/>
            <person name="Tapia R."/>
            <person name="Gilna P."/>
            <person name="Schmutz J."/>
            <person name="Larimer F."/>
            <person name="Land M."/>
            <person name="Hauser L."/>
            <person name="Kyrpides N."/>
            <person name="Mikhailova N."/>
            <person name="Oremland R.S."/>
            <person name="Hoeft S.E."/>
            <person name="Switzer-Blum J."/>
            <person name="Kulp T."/>
            <person name="King G."/>
            <person name="Tabita R."/>
            <person name="Witte B."/>
            <person name="Santini J.M."/>
            <person name="Basu P."/>
            <person name="Hollibaugh J.T."/>
            <person name="Xie G."/>
            <person name="Stolz J.F."/>
            <person name="Richardson P."/>
        </authorList>
    </citation>
    <scope>NUCLEOTIDE SEQUENCE [LARGE SCALE GENOMIC DNA]</scope>
    <source>
        <strain evidence="12">ATCC BAA-1101 / DSM 17681 / MLHE-1</strain>
    </source>
</reference>
<evidence type="ECO:0000313" key="11">
    <source>
        <dbReference type="EMBL" id="ABI56675.1"/>
    </source>
</evidence>
<evidence type="ECO:0000256" key="5">
    <source>
        <dbReference type="ARBA" id="ARBA00022801"/>
    </source>
</evidence>
<name>Q0A912_ALKEH</name>
<keyword evidence="6 9" id="KW-0133">Cell shape</keyword>
<evidence type="ECO:0000256" key="4">
    <source>
        <dbReference type="ARBA" id="ARBA00022679"/>
    </source>
</evidence>
<keyword evidence="12" id="KW-1185">Reference proteome</keyword>
<comment type="similarity">
    <text evidence="2">Belongs to the YkuD family.</text>
</comment>
<evidence type="ECO:0000256" key="8">
    <source>
        <dbReference type="ARBA" id="ARBA00023316"/>
    </source>
</evidence>
<gene>
    <name evidence="11" type="ordered locus">Mlg_1326</name>
</gene>
<dbReference type="GO" id="GO:0071972">
    <property type="term" value="F:peptidoglycan L,D-transpeptidase activity"/>
    <property type="evidence" value="ECO:0007669"/>
    <property type="project" value="TreeGrafter"/>
</dbReference>
<evidence type="ECO:0000256" key="7">
    <source>
        <dbReference type="ARBA" id="ARBA00022984"/>
    </source>
</evidence>
<dbReference type="InterPro" id="IPR038063">
    <property type="entry name" value="Transpep_catalytic_dom"/>
</dbReference>
<feature type="domain" description="L,D-TPase catalytic" evidence="10">
    <location>
        <begin position="10"/>
        <end position="166"/>
    </location>
</feature>
<dbReference type="GO" id="GO:0018104">
    <property type="term" value="P:peptidoglycan-protein cross-linking"/>
    <property type="evidence" value="ECO:0007669"/>
    <property type="project" value="TreeGrafter"/>
</dbReference>
<dbReference type="UniPathway" id="UPA00219"/>
<dbReference type="eggNOG" id="COG1376">
    <property type="taxonomic scope" value="Bacteria"/>
</dbReference>
<dbReference type="GO" id="GO:0071555">
    <property type="term" value="P:cell wall organization"/>
    <property type="evidence" value="ECO:0007669"/>
    <property type="project" value="UniProtKB-UniRule"/>
</dbReference>
<keyword evidence="8 9" id="KW-0961">Cell wall biogenesis/degradation</keyword>
<evidence type="ECO:0000256" key="9">
    <source>
        <dbReference type="PROSITE-ProRule" id="PRU01373"/>
    </source>
</evidence>
<dbReference type="PANTHER" id="PTHR30582">
    <property type="entry name" value="L,D-TRANSPEPTIDASE"/>
    <property type="match status" value="1"/>
</dbReference>
<accession>Q0A912</accession>
<dbReference type="GO" id="GO:0008360">
    <property type="term" value="P:regulation of cell shape"/>
    <property type="evidence" value="ECO:0007669"/>
    <property type="project" value="UniProtKB-UniRule"/>
</dbReference>
<dbReference type="GO" id="GO:0016757">
    <property type="term" value="F:glycosyltransferase activity"/>
    <property type="evidence" value="ECO:0007669"/>
    <property type="project" value="UniProtKB-KW"/>
</dbReference>